<proteinExistence type="predicted"/>
<dbReference type="Proteomes" id="UP000672032">
    <property type="component" value="Chromosome 5"/>
</dbReference>
<reference evidence="2" key="1">
    <citation type="submission" date="2020-10" db="EMBL/GenBank/DDBJ databases">
        <title>Genome Sequence of Monilinia vaccinii-corymbosi Sheds Light on Mummy Berry Disease Infection of Blueberry and Mating Type.</title>
        <authorList>
            <person name="Yow A.G."/>
            <person name="Zhang Y."/>
            <person name="Bansal K."/>
            <person name="Eacker S.M."/>
            <person name="Sullivan S."/>
            <person name="Liachko I."/>
            <person name="Cubeta M.A."/>
            <person name="Rollins J.A."/>
            <person name="Ashrafi H."/>
        </authorList>
    </citation>
    <scope>NUCLEOTIDE SEQUENCE</scope>
    <source>
        <strain evidence="2">RL-1</strain>
    </source>
</reference>
<protein>
    <submittedName>
        <fullName evidence="2">Uncharacterized protein</fullName>
    </submittedName>
</protein>
<evidence type="ECO:0000256" key="1">
    <source>
        <dbReference type="SAM" id="Coils"/>
    </source>
</evidence>
<accession>A0A8A3PI84</accession>
<organism evidence="2 3">
    <name type="scientific">Monilinia vaccinii-corymbosi</name>
    <dbReference type="NCBI Taxonomy" id="61207"/>
    <lineage>
        <taxon>Eukaryota</taxon>
        <taxon>Fungi</taxon>
        <taxon>Dikarya</taxon>
        <taxon>Ascomycota</taxon>
        <taxon>Pezizomycotina</taxon>
        <taxon>Leotiomycetes</taxon>
        <taxon>Helotiales</taxon>
        <taxon>Sclerotiniaceae</taxon>
        <taxon>Monilinia</taxon>
    </lineage>
</organism>
<evidence type="ECO:0000313" key="3">
    <source>
        <dbReference type="Proteomes" id="UP000672032"/>
    </source>
</evidence>
<feature type="coiled-coil region" evidence="1">
    <location>
        <begin position="36"/>
        <end position="63"/>
    </location>
</feature>
<name>A0A8A3PI84_9HELO</name>
<sequence length="252" mass="29428">MNPAGLPNGPCIGCSTITDRLIASDRVFHNLHNEKMRDKDVKLRDAEKRILDLEAQIESMKKEASLVKPFLKIGAQIRSHKVSTEKTKMGAIMDSIKMAGSGEELLHIGNAVADALLYQDIAGKYMRTDVEVYRRMYAGFHPDFILASKDCHRFVNILSWRRTMAFFYEQPYYEKEKFQYTVFARQSLKMKLKLRRWSGDEFERYFRSDEEGEKAYEDMKEEYEAELEIYRRFAKKNGKKGLGGFVSKLWTK</sequence>
<dbReference type="OrthoDB" id="3471431at2759"/>
<evidence type="ECO:0000313" key="2">
    <source>
        <dbReference type="EMBL" id="QSZ34743.1"/>
    </source>
</evidence>
<gene>
    <name evidence="2" type="ORF">DSL72_007598</name>
</gene>
<dbReference type="AlphaFoldDB" id="A0A8A3PI84"/>
<keyword evidence="3" id="KW-1185">Reference proteome</keyword>
<keyword evidence="1" id="KW-0175">Coiled coil</keyword>
<dbReference type="EMBL" id="CP063409">
    <property type="protein sequence ID" value="QSZ34743.1"/>
    <property type="molecule type" value="Genomic_DNA"/>
</dbReference>